<sequence length="389" mass="44537">MSQSIPTEDTEDRISALPDPIIHDILSFLPTKKSAATSILSKRWKPLWLSVPNLQFDDRSFPNYDSFYRFVSSVFLSLDIKLSIRSFHLKSSHASIHHFHDVNRFVYAAAQRGGIENLNLELPTMNFVRVDIPPSIFGCRTLVVLRLSKLKVNVLSHLVVDFPLLKTLRLCYVGFECHDYIIKLLSGCPILEELQLEWTSVVNYNQSPALPENFQCLPNFIRANISDLWSTADAVFTLICKAKILYLDLGNCNNHFPVFLNLIHMELILNRDCRGKWNWVIEVLRRCPKLQNLTIRQDSPNGNEVGDNWMDPTVAPECLSTQLRTCMLKGCNSMKCEVQFAYYIMQNAKVLNTMTIKSASYIDTNTKHQMKTKFASSTRASTTCKLLFD</sequence>
<dbReference type="PANTHER" id="PTHR31293:SF16">
    <property type="entry name" value="RNI-LIKE SUPERFAMILY PROTEIN"/>
    <property type="match status" value="1"/>
</dbReference>
<dbReference type="EnsemblPlants" id="KEH22678">
    <property type="protein sequence ID" value="KEH22678"/>
    <property type="gene ID" value="MTR_7g056433"/>
</dbReference>
<accession>A0A072U0K8</accession>
<reference evidence="3" key="4">
    <citation type="journal article" date="2018" name="Nat. Plants">
        <title>Whole-genome landscape of Medicago truncatula symbiotic genes.</title>
        <authorList>
            <person name="Pecrix Y."/>
            <person name="Gamas P."/>
            <person name="Carrere S."/>
        </authorList>
    </citation>
    <scope>NUCLEOTIDE SEQUENCE</scope>
    <source>
        <tissue evidence="3">Leaves</tissue>
    </source>
</reference>
<dbReference type="InterPro" id="IPR053781">
    <property type="entry name" value="F-box_AtFBL13-like"/>
</dbReference>
<dbReference type="PANTHER" id="PTHR31293">
    <property type="entry name" value="RNI-LIKE SUPERFAMILY PROTEIN"/>
    <property type="match status" value="1"/>
</dbReference>
<dbReference type="AlphaFoldDB" id="A0A072U0K8"/>
<evidence type="ECO:0000313" key="4">
    <source>
        <dbReference type="EnsemblPlants" id="KEH22678"/>
    </source>
</evidence>
<evidence type="ECO:0000313" key="2">
    <source>
        <dbReference type="EMBL" id="KEH22678.1"/>
    </source>
</evidence>
<evidence type="ECO:0000313" key="3">
    <source>
        <dbReference type="EMBL" id="RHN45876.1"/>
    </source>
</evidence>
<dbReference type="Gramene" id="rna40298">
    <property type="protein sequence ID" value="RHN45876.1"/>
    <property type="gene ID" value="gene40298"/>
</dbReference>
<dbReference type="OrthoDB" id="1427045at2759"/>
<dbReference type="STRING" id="3880.A0A072U0K8"/>
<gene>
    <name evidence="4" type="primary">25498312</name>
    <name evidence="2" type="ordered locus">MTR_7g056433</name>
    <name evidence="3" type="ORF">MtrunA17_Chr7g0236211</name>
</gene>
<proteinExistence type="predicted"/>
<reference evidence="2 5" key="2">
    <citation type="journal article" date="2014" name="BMC Genomics">
        <title>An improved genome release (version Mt4.0) for the model legume Medicago truncatula.</title>
        <authorList>
            <person name="Tang H."/>
            <person name="Krishnakumar V."/>
            <person name="Bidwell S."/>
            <person name="Rosen B."/>
            <person name="Chan A."/>
            <person name="Zhou S."/>
            <person name="Gentzbittel L."/>
            <person name="Childs K.L."/>
            <person name="Yandell M."/>
            <person name="Gundlach H."/>
            <person name="Mayer K.F."/>
            <person name="Schwartz D.C."/>
            <person name="Town C.D."/>
        </authorList>
    </citation>
    <scope>GENOME REANNOTATION</scope>
    <source>
        <strain evidence="2">A17</strain>
        <strain evidence="4 5">cv. Jemalong A17</strain>
    </source>
</reference>
<name>A0A072U0K8_MEDTR</name>
<protein>
    <submittedName>
        <fullName evidence="2">F-box/RNI/FBD-like domain protein</fullName>
    </submittedName>
    <submittedName>
        <fullName evidence="3">Putative F-box domain, FBD domain, leucine-rich repeat domain, L domain-containing protein</fullName>
    </submittedName>
</protein>
<dbReference type="Gene3D" id="1.20.1280.50">
    <property type="match status" value="1"/>
</dbReference>
<organism evidence="2 5">
    <name type="scientific">Medicago truncatula</name>
    <name type="common">Barrel medic</name>
    <name type="synonym">Medicago tribuloides</name>
    <dbReference type="NCBI Taxonomy" id="3880"/>
    <lineage>
        <taxon>Eukaryota</taxon>
        <taxon>Viridiplantae</taxon>
        <taxon>Streptophyta</taxon>
        <taxon>Embryophyta</taxon>
        <taxon>Tracheophyta</taxon>
        <taxon>Spermatophyta</taxon>
        <taxon>Magnoliopsida</taxon>
        <taxon>eudicotyledons</taxon>
        <taxon>Gunneridae</taxon>
        <taxon>Pentapetalae</taxon>
        <taxon>rosids</taxon>
        <taxon>fabids</taxon>
        <taxon>Fabales</taxon>
        <taxon>Fabaceae</taxon>
        <taxon>Papilionoideae</taxon>
        <taxon>50 kb inversion clade</taxon>
        <taxon>NPAAA clade</taxon>
        <taxon>Hologalegina</taxon>
        <taxon>IRL clade</taxon>
        <taxon>Trifolieae</taxon>
        <taxon>Medicago</taxon>
    </lineage>
</organism>
<dbReference type="Pfam" id="PF08387">
    <property type="entry name" value="FBD"/>
    <property type="match status" value="1"/>
</dbReference>
<dbReference type="HOGENOM" id="CLU_010721_1_0_1"/>
<dbReference type="Gene3D" id="3.80.10.10">
    <property type="entry name" value="Ribonuclease Inhibitor"/>
    <property type="match status" value="1"/>
</dbReference>
<reference evidence="4" key="3">
    <citation type="submission" date="2015-04" db="UniProtKB">
        <authorList>
            <consortium name="EnsemblPlants"/>
        </authorList>
    </citation>
    <scope>IDENTIFICATION</scope>
    <source>
        <strain evidence="4">cv. Jemalong A17</strain>
    </source>
</reference>
<evidence type="ECO:0000313" key="5">
    <source>
        <dbReference type="Proteomes" id="UP000002051"/>
    </source>
</evidence>
<evidence type="ECO:0000259" key="1">
    <source>
        <dbReference type="SMART" id="SM00579"/>
    </source>
</evidence>
<dbReference type="Proteomes" id="UP000265566">
    <property type="component" value="Chromosome 7"/>
</dbReference>
<dbReference type="KEGG" id="mtr:25498312"/>
<dbReference type="InterPro" id="IPR006566">
    <property type="entry name" value="FBD"/>
</dbReference>
<dbReference type="CDD" id="cd22160">
    <property type="entry name" value="F-box_AtFBL13-like"/>
    <property type="match status" value="1"/>
</dbReference>
<dbReference type="Pfam" id="PF00646">
    <property type="entry name" value="F-box"/>
    <property type="match status" value="1"/>
</dbReference>
<dbReference type="InterPro" id="IPR036047">
    <property type="entry name" value="F-box-like_dom_sf"/>
</dbReference>
<dbReference type="Pfam" id="PF24758">
    <property type="entry name" value="LRR_At5g56370"/>
    <property type="match status" value="1"/>
</dbReference>
<dbReference type="EMBL" id="CM001223">
    <property type="protein sequence ID" value="KEH22678.1"/>
    <property type="molecule type" value="Genomic_DNA"/>
</dbReference>
<reference evidence="2 5" key="1">
    <citation type="journal article" date="2011" name="Nature">
        <title>The Medicago genome provides insight into the evolution of rhizobial symbioses.</title>
        <authorList>
            <person name="Young N.D."/>
            <person name="Debelle F."/>
            <person name="Oldroyd G.E."/>
            <person name="Geurts R."/>
            <person name="Cannon S.B."/>
            <person name="Udvardi M.K."/>
            <person name="Benedito V.A."/>
            <person name="Mayer K.F."/>
            <person name="Gouzy J."/>
            <person name="Schoof H."/>
            <person name="Van de Peer Y."/>
            <person name="Proost S."/>
            <person name="Cook D.R."/>
            <person name="Meyers B.C."/>
            <person name="Spannagl M."/>
            <person name="Cheung F."/>
            <person name="De Mita S."/>
            <person name="Krishnakumar V."/>
            <person name="Gundlach H."/>
            <person name="Zhou S."/>
            <person name="Mudge J."/>
            <person name="Bharti A.K."/>
            <person name="Murray J.D."/>
            <person name="Naoumkina M.A."/>
            <person name="Rosen B."/>
            <person name="Silverstein K.A."/>
            <person name="Tang H."/>
            <person name="Rombauts S."/>
            <person name="Zhao P.X."/>
            <person name="Zhou P."/>
            <person name="Barbe V."/>
            <person name="Bardou P."/>
            <person name="Bechner M."/>
            <person name="Bellec A."/>
            <person name="Berger A."/>
            <person name="Berges H."/>
            <person name="Bidwell S."/>
            <person name="Bisseling T."/>
            <person name="Choisne N."/>
            <person name="Couloux A."/>
            <person name="Denny R."/>
            <person name="Deshpande S."/>
            <person name="Dai X."/>
            <person name="Doyle J.J."/>
            <person name="Dudez A.M."/>
            <person name="Farmer A.D."/>
            <person name="Fouteau S."/>
            <person name="Franken C."/>
            <person name="Gibelin C."/>
            <person name="Gish J."/>
            <person name="Goldstein S."/>
            <person name="Gonzalez A.J."/>
            <person name="Green P.J."/>
            <person name="Hallab A."/>
            <person name="Hartog M."/>
            <person name="Hua A."/>
            <person name="Humphray S.J."/>
            <person name="Jeong D.H."/>
            <person name="Jing Y."/>
            <person name="Jocker A."/>
            <person name="Kenton S.M."/>
            <person name="Kim D.J."/>
            <person name="Klee K."/>
            <person name="Lai H."/>
            <person name="Lang C."/>
            <person name="Lin S."/>
            <person name="Macmil S.L."/>
            <person name="Magdelenat G."/>
            <person name="Matthews L."/>
            <person name="McCorrison J."/>
            <person name="Monaghan E.L."/>
            <person name="Mun J.H."/>
            <person name="Najar F.Z."/>
            <person name="Nicholson C."/>
            <person name="Noirot C."/>
            <person name="O'Bleness M."/>
            <person name="Paule C.R."/>
            <person name="Poulain J."/>
            <person name="Prion F."/>
            <person name="Qin B."/>
            <person name="Qu C."/>
            <person name="Retzel E.F."/>
            <person name="Riddle C."/>
            <person name="Sallet E."/>
            <person name="Samain S."/>
            <person name="Samson N."/>
            <person name="Sanders I."/>
            <person name="Saurat O."/>
            <person name="Scarpelli C."/>
            <person name="Schiex T."/>
            <person name="Segurens B."/>
            <person name="Severin A.J."/>
            <person name="Sherrier D.J."/>
            <person name="Shi R."/>
            <person name="Sims S."/>
            <person name="Singer S.R."/>
            <person name="Sinharoy S."/>
            <person name="Sterck L."/>
            <person name="Viollet A."/>
            <person name="Wang B.B."/>
            <person name="Wang K."/>
            <person name="Wang M."/>
            <person name="Wang X."/>
            <person name="Warfsmann J."/>
            <person name="Weissenbach J."/>
            <person name="White D.D."/>
            <person name="White J.D."/>
            <person name="Wiley G.B."/>
            <person name="Wincker P."/>
            <person name="Xing Y."/>
            <person name="Yang L."/>
            <person name="Yao Z."/>
            <person name="Ying F."/>
            <person name="Zhai J."/>
            <person name="Zhou L."/>
            <person name="Zuber A."/>
            <person name="Denarie J."/>
            <person name="Dixon R.A."/>
            <person name="May G.D."/>
            <person name="Schwartz D.C."/>
            <person name="Rogers J."/>
            <person name="Quetier F."/>
            <person name="Town C.D."/>
            <person name="Roe B.A."/>
        </authorList>
    </citation>
    <scope>NUCLEOTIDE SEQUENCE [LARGE SCALE GENOMIC DNA]</scope>
    <source>
        <strain evidence="2">A17</strain>
        <strain evidence="4 5">cv. Jemalong A17</strain>
    </source>
</reference>
<dbReference type="EMBL" id="PSQE01000007">
    <property type="protein sequence ID" value="RHN45876.1"/>
    <property type="molecule type" value="Genomic_DNA"/>
</dbReference>
<dbReference type="InterPro" id="IPR032675">
    <property type="entry name" value="LRR_dom_sf"/>
</dbReference>
<dbReference type="InterPro" id="IPR055294">
    <property type="entry name" value="FBL60-like"/>
</dbReference>
<feature type="domain" description="FBD" evidence="1">
    <location>
        <begin position="317"/>
        <end position="389"/>
    </location>
</feature>
<dbReference type="InterPro" id="IPR055411">
    <property type="entry name" value="LRR_FXL15/At3g58940/PEG3-like"/>
</dbReference>
<dbReference type="SMART" id="SM00579">
    <property type="entry name" value="FBD"/>
    <property type="match status" value="1"/>
</dbReference>
<dbReference type="Proteomes" id="UP000002051">
    <property type="component" value="Unassembled WGS sequence"/>
</dbReference>
<dbReference type="SUPFAM" id="SSF81383">
    <property type="entry name" value="F-box domain"/>
    <property type="match status" value="1"/>
</dbReference>
<dbReference type="InterPro" id="IPR001810">
    <property type="entry name" value="F-box_dom"/>
</dbReference>
<dbReference type="SUPFAM" id="SSF52047">
    <property type="entry name" value="RNI-like"/>
    <property type="match status" value="1"/>
</dbReference>
<keyword evidence="5" id="KW-1185">Reference proteome</keyword>